<evidence type="ECO:0008006" key="3">
    <source>
        <dbReference type="Google" id="ProtNLM"/>
    </source>
</evidence>
<gene>
    <name evidence="1" type="ORF">KX928_12730</name>
</gene>
<name>A0A9X1FVB4_9RHOB</name>
<organism evidence="1 2">
    <name type="scientific">Roseobacter insulae</name>
    <dbReference type="NCBI Taxonomy" id="2859783"/>
    <lineage>
        <taxon>Bacteria</taxon>
        <taxon>Pseudomonadati</taxon>
        <taxon>Pseudomonadota</taxon>
        <taxon>Alphaproteobacteria</taxon>
        <taxon>Rhodobacterales</taxon>
        <taxon>Roseobacteraceae</taxon>
        <taxon>Roseobacter</taxon>
    </lineage>
</organism>
<proteinExistence type="predicted"/>
<reference evidence="1" key="1">
    <citation type="submission" date="2021-07" db="EMBL/GenBank/DDBJ databases">
        <title>Roseobacter insulae sp. nov., isolated from a tidal flat.</title>
        <authorList>
            <person name="Park S."/>
            <person name="Yoon J.-H."/>
        </authorList>
    </citation>
    <scope>NUCLEOTIDE SEQUENCE</scope>
    <source>
        <strain evidence="1">YSTF-M11</strain>
    </source>
</reference>
<evidence type="ECO:0000313" key="1">
    <source>
        <dbReference type="EMBL" id="MBW4708650.1"/>
    </source>
</evidence>
<accession>A0A9X1FVB4</accession>
<comment type="caution">
    <text evidence="1">The sequence shown here is derived from an EMBL/GenBank/DDBJ whole genome shotgun (WGS) entry which is preliminary data.</text>
</comment>
<dbReference type="EMBL" id="JAHXDN010000003">
    <property type="protein sequence ID" value="MBW4708650.1"/>
    <property type="molecule type" value="Genomic_DNA"/>
</dbReference>
<sequence>MVAYSFKKRFSPRIEDGTKFGTIRGERKRHARVGEPVQLYEAMRTKYCRKIIPDPICTRVEPIRIHVEEDKIAFVHAGPFVLDPQCQHHNSHLNRFARADGFDDMADFHTFWFREYGIGVFRGVWILWGYSAEQEILELAA</sequence>
<evidence type="ECO:0000313" key="2">
    <source>
        <dbReference type="Proteomes" id="UP001138661"/>
    </source>
</evidence>
<dbReference type="RefSeq" id="WP_219502947.1">
    <property type="nucleotide sequence ID" value="NZ_JAHXDN010000003.1"/>
</dbReference>
<dbReference type="Proteomes" id="UP001138661">
    <property type="component" value="Unassembled WGS sequence"/>
</dbReference>
<protein>
    <recommendedName>
        <fullName evidence="3">ASCH domain-containing protein</fullName>
    </recommendedName>
</protein>
<dbReference type="AlphaFoldDB" id="A0A9X1FVB4"/>
<keyword evidence="2" id="KW-1185">Reference proteome</keyword>